<dbReference type="GO" id="GO:0008270">
    <property type="term" value="F:zinc ion binding"/>
    <property type="evidence" value="ECO:0007669"/>
    <property type="project" value="UniProtKB-KW"/>
</dbReference>
<dbReference type="SUPFAM" id="SSF48452">
    <property type="entry name" value="TPR-like"/>
    <property type="match status" value="1"/>
</dbReference>
<dbReference type="GO" id="GO:0005737">
    <property type="term" value="C:cytoplasm"/>
    <property type="evidence" value="ECO:0007669"/>
    <property type="project" value="TreeGrafter"/>
</dbReference>
<evidence type="ECO:0000256" key="4">
    <source>
        <dbReference type="ARBA" id="ARBA00022723"/>
    </source>
</evidence>
<keyword evidence="6" id="KW-0862">Zinc</keyword>
<sequence length="630" mass="72506">MCYKTNDLSCEMFKNCPSNYARMRLAIEKKISSKNSSQSFKDDGKSNNFRNCGNKKFSRKQFEDAILDYNMAIRYAKTKEVLSMALANRSACLFHMQLHESCLRDIDMALVEGYPKELAFKLLQRACKCCKALGHKDAYFQAYFNKFKDHLKYIKDGEKVLGNLEKELKEVTLSKNSIDEGFFSDIPSLNNNRNAKFPSLSKSVKVCYTEEYGRYIAAATDLECGELIVVEKPYAKTLLTDCTSSHCDYCLQQSFNLIPCKDCPDVLFCSLECQTNAQTYHKYLCTYLEYLRNAGVDRAGLLAAYLVSRKPLTYFINFKVEYDDKKYNFLPTFSNDSDIDYVYEWNSYQNIFSLKTNEENRSEQDLLDRIKNALIITDVFEKSGYFESQLNNENKSWIGGIILTHLQNFPCNAHSIHEEILTPGSSAISTELAEIGCGIYATLSLFNHSCTPNVCRINYGDDICVVKTIRAVKANEALNGNYGAIFQVDLRKERQKKLLDQYFFLCQCDACKFDYPLFENLPQFISDQHFKCHHCGSNVESNKCKSCCEFNSLDWFHTKKELVGKHALYTTAFNDIVEDWANCKKNEKIVLSYLISLENIVIWPTIEASSAQESLKKIWSVSARHRLNYR</sequence>
<reference evidence="13 14" key="1">
    <citation type="submission" date="2020-08" db="EMBL/GenBank/DDBJ databases">
        <authorList>
            <person name="Hejnol A."/>
        </authorList>
    </citation>
    <scope>NUCLEOTIDE SEQUENCE [LARGE SCALE GENOMIC DNA]</scope>
</reference>
<evidence type="ECO:0000313" key="14">
    <source>
        <dbReference type="Proteomes" id="UP000549394"/>
    </source>
</evidence>
<keyword evidence="14" id="KW-1185">Reference proteome</keyword>
<dbReference type="GO" id="GO:0008168">
    <property type="term" value="F:methyltransferase activity"/>
    <property type="evidence" value="ECO:0007669"/>
    <property type="project" value="UniProtKB-KW"/>
</dbReference>
<accession>A0A7I8WAA7</accession>
<dbReference type="Pfam" id="PF00856">
    <property type="entry name" value="SET"/>
    <property type="match status" value="1"/>
</dbReference>
<dbReference type="Pfam" id="PF01753">
    <property type="entry name" value="zf-MYND"/>
    <property type="match status" value="1"/>
</dbReference>
<dbReference type="GO" id="GO:0042826">
    <property type="term" value="F:histone deacetylase binding"/>
    <property type="evidence" value="ECO:0007669"/>
    <property type="project" value="TreeGrafter"/>
</dbReference>
<feature type="domain" description="SET" evidence="11">
    <location>
        <begin position="202"/>
        <end position="483"/>
    </location>
</feature>
<dbReference type="PANTHER" id="PTHR46165">
    <property type="entry name" value="SET AND MYND DOMAIN-CONTAINING PROTEIN 4"/>
    <property type="match status" value="1"/>
</dbReference>
<evidence type="ECO:0000259" key="11">
    <source>
        <dbReference type="PROSITE" id="PS50280"/>
    </source>
</evidence>
<comment type="caution">
    <text evidence="13">The sequence shown here is derived from an EMBL/GenBank/DDBJ whole genome shotgun (WGS) entry which is preliminary data.</text>
</comment>
<dbReference type="PROSITE" id="PS50280">
    <property type="entry name" value="SET"/>
    <property type="match status" value="1"/>
</dbReference>
<keyword evidence="5 10" id="KW-0863">Zinc-finger</keyword>
<keyword evidence="1" id="KW-0489">Methyltransferase</keyword>
<dbReference type="SUPFAM" id="SSF82199">
    <property type="entry name" value="SET domain"/>
    <property type="match status" value="1"/>
</dbReference>
<dbReference type="SUPFAM" id="SSF144232">
    <property type="entry name" value="HIT/MYND zinc finger-like"/>
    <property type="match status" value="1"/>
</dbReference>
<proteinExistence type="predicted"/>
<keyword evidence="3" id="KW-0949">S-adenosyl-L-methionine</keyword>
<organism evidence="13 14">
    <name type="scientific">Dimorphilus gyrociliatus</name>
    <dbReference type="NCBI Taxonomy" id="2664684"/>
    <lineage>
        <taxon>Eukaryota</taxon>
        <taxon>Metazoa</taxon>
        <taxon>Spiralia</taxon>
        <taxon>Lophotrochozoa</taxon>
        <taxon>Annelida</taxon>
        <taxon>Polychaeta</taxon>
        <taxon>Polychaeta incertae sedis</taxon>
        <taxon>Dinophilidae</taxon>
        <taxon>Dimorphilus</taxon>
    </lineage>
</organism>
<name>A0A7I8WAA7_9ANNE</name>
<dbReference type="EMBL" id="CAJFCJ010000024">
    <property type="protein sequence ID" value="CAD5125081.1"/>
    <property type="molecule type" value="Genomic_DNA"/>
</dbReference>
<dbReference type="Proteomes" id="UP000549394">
    <property type="component" value="Unassembled WGS sequence"/>
</dbReference>
<dbReference type="CDD" id="cd10536">
    <property type="entry name" value="SET_SMYD4"/>
    <property type="match status" value="1"/>
</dbReference>
<dbReference type="GO" id="GO:0005634">
    <property type="term" value="C:nucleus"/>
    <property type="evidence" value="ECO:0007669"/>
    <property type="project" value="TreeGrafter"/>
</dbReference>
<dbReference type="OrthoDB" id="5945798at2759"/>
<evidence type="ECO:0000256" key="9">
    <source>
        <dbReference type="ARBA" id="ARBA00093680"/>
    </source>
</evidence>
<dbReference type="InterPro" id="IPR001214">
    <property type="entry name" value="SET_dom"/>
</dbReference>
<keyword evidence="4" id="KW-0479">Metal-binding</keyword>
<dbReference type="PROSITE" id="PS50865">
    <property type="entry name" value="ZF_MYND_2"/>
    <property type="match status" value="1"/>
</dbReference>
<gene>
    <name evidence="13" type="ORF">DGYR_LOCUS12523</name>
</gene>
<evidence type="ECO:0000256" key="2">
    <source>
        <dbReference type="ARBA" id="ARBA00022679"/>
    </source>
</evidence>
<dbReference type="InterPro" id="IPR011990">
    <property type="entry name" value="TPR-like_helical_dom_sf"/>
</dbReference>
<evidence type="ECO:0000256" key="7">
    <source>
        <dbReference type="ARBA" id="ARBA00093423"/>
    </source>
</evidence>
<dbReference type="PANTHER" id="PTHR46165:SF6">
    <property type="entry name" value="SET AND MYND DOMAIN-CONTAINING PROTEIN 4-LIKE PROTEIN"/>
    <property type="match status" value="1"/>
</dbReference>
<evidence type="ECO:0000256" key="1">
    <source>
        <dbReference type="ARBA" id="ARBA00022603"/>
    </source>
</evidence>
<dbReference type="Gene3D" id="6.10.140.2220">
    <property type="match status" value="1"/>
</dbReference>
<feature type="domain" description="MYND-type" evidence="12">
    <location>
        <begin position="247"/>
        <end position="285"/>
    </location>
</feature>
<evidence type="ECO:0000256" key="8">
    <source>
        <dbReference type="ARBA" id="ARBA00093635"/>
    </source>
</evidence>
<dbReference type="Gene3D" id="1.25.40.10">
    <property type="entry name" value="Tetratricopeptide repeat domain"/>
    <property type="match status" value="1"/>
</dbReference>
<dbReference type="InterPro" id="IPR052097">
    <property type="entry name" value="SET-MYND_domain_protein"/>
</dbReference>
<dbReference type="Gene3D" id="2.170.270.10">
    <property type="entry name" value="SET domain"/>
    <property type="match status" value="1"/>
</dbReference>
<evidence type="ECO:0000256" key="5">
    <source>
        <dbReference type="ARBA" id="ARBA00022771"/>
    </source>
</evidence>
<protein>
    <recommendedName>
        <fullName evidence="8">Protein-lysine N-methyltransferase SMYD4</fullName>
    </recommendedName>
    <alternativeName>
        <fullName evidence="9">SET and MYND domain-containing protein 4</fullName>
    </alternativeName>
</protein>
<dbReference type="AlphaFoldDB" id="A0A7I8WAA7"/>
<evidence type="ECO:0000256" key="3">
    <source>
        <dbReference type="ARBA" id="ARBA00022691"/>
    </source>
</evidence>
<evidence type="ECO:0000256" key="10">
    <source>
        <dbReference type="PROSITE-ProRule" id="PRU00134"/>
    </source>
</evidence>
<dbReference type="InterPro" id="IPR046341">
    <property type="entry name" value="SET_dom_sf"/>
</dbReference>
<dbReference type="GO" id="GO:0032259">
    <property type="term" value="P:methylation"/>
    <property type="evidence" value="ECO:0007669"/>
    <property type="project" value="UniProtKB-KW"/>
</dbReference>
<evidence type="ECO:0000256" key="6">
    <source>
        <dbReference type="ARBA" id="ARBA00022833"/>
    </source>
</evidence>
<dbReference type="InterPro" id="IPR002893">
    <property type="entry name" value="Znf_MYND"/>
</dbReference>
<dbReference type="InterPro" id="IPR044421">
    <property type="entry name" value="SMYD4_SET"/>
</dbReference>
<dbReference type="Gene3D" id="1.10.220.160">
    <property type="match status" value="1"/>
</dbReference>
<evidence type="ECO:0000259" key="12">
    <source>
        <dbReference type="PROSITE" id="PS50865"/>
    </source>
</evidence>
<evidence type="ECO:0000313" key="13">
    <source>
        <dbReference type="EMBL" id="CAD5125081.1"/>
    </source>
</evidence>
<keyword evidence="2" id="KW-0808">Transferase</keyword>
<comment type="function">
    <text evidence="7">Protein-lysine N-methyltransferase. Monomethylates PRMT5, modulating its transcriptional activity. May also act as a histone methyltransferase. Plays a critical role in cardiac development. Acts as a key epigenetic regulator of gene expression during cardiac development via its dual activities as a methyltransferase and negative regulator of HDAC1.</text>
</comment>